<dbReference type="PRINTS" id="PR00449">
    <property type="entry name" value="RASTRNSFRMNG"/>
</dbReference>
<evidence type="ECO:0000256" key="1">
    <source>
        <dbReference type="ARBA" id="ARBA00022741"/>
    </source>
</evidence>
<keyword evidence="1" id="KW-0547">Nucleotide-binding</keyword>
<evidence type="ECO:0000256" key="2">
    <source>
        <dbReference type="ARBA" id="ARBA00023134"/>
    </source>
</evidence>
<dbReference type="PANTHER" id="PTHR47977">
    <property type="entry name" value="RAS-RELATED PROTEIN RAB"/>
    <property type="match status" value="1"/>
</dbReference>
<sequence>MQRQHKTNVLLTGDVNVGKSTLIRYMQTNHFDDTVVPTVEVSRNKYKFTINGEDLEITMEDTPGIKSGDHRFEANVFSEFQNCAVIVFIYDKTHRESFEQITYLRQIVNELVSRRLLNFLVGNKCDMTSIEQVTAEEGLTRCAELDMDLFLETSAINGTNVHDLFRKAAVKIKAMNSEKGKTIKLHDIPVTSTCPC</sequence>
<dbReference type="OrthoDB" id="18798at2759"/>
<dbReference type="AlphaFoldDB" id="A0A6J8BKG5"/>
<dbReference type="EMBL" id="CACVKT020003357">
    <property type="protein sequence ID" value="CAC5383284.1"/>
    <property type="molecule type" value="Genomic_DNA"/>
</dbReference>
<evidence type="ECO:0000313" key="4">
    <source>
        <dbReference type="Proteomes" id="UP000507470"/>
    </source>
</evidence>
<dbReference type="SMART" id="SM00175">
    <property type="entry name" value="RAB"/>
    <property type="match status" value="1"/>
</dbReference>
<dbReference type="SUPFAM" id="SSF52540">
    <property type="entry name" value="P-loop containing nucleoside triphosphate hydrolases"/>
    <property type="match status" value="1"/>
</dbReference>
<keyword evidence="2" id="KW-0342">GTP-binding</keyword>
<dbReference type="NCBIfam" id="TIGR00231">
    <property type="entry name" value="small_GTP"/>
    <property type="match status" value="1"/>
</dbReference>
<reference evidence="3 4" key="1">
    <citation type="submission" date="2020-06" db="EMBL/GenBank/DDBJ databases">
        <authorList>
            <person name="Li R."/>
            <person name="Bekaert M."/>
        </authorList>
    </citation>
    <scope>NUCLEOTIDE SEQUENCE [LARGE SCALE GENOMIC DNA]</scope>
    <source>
        <strain evidence="4">wild</strain>
    </source>
</reference>
<dbReference type="InterPro" id="IPR005225">
    <property type="entry name" value="Small_GTP-bd"/>
</dbReference>
<proteinExistence type="predicted"/>
<name>A0A6J8BKG5_MYTCO</name>
<dbReference type="FunFam" id="3.40.50.300:FF:001447">
    <property type="entry name" value="Ras-related protein Rab-1B"/>
    <property type="match status" value="1"/>
</dbReference>
<dbReference type="Gene3D" id="3.40.50.300">
    <property type="entry name" value="P-loop containing nucleotide triphosphate hydrolases"/>
    <property type="match status" value="1"/>
</dbReference>
<dbReference type="GO" id="GO:0003924">
    <property type="term" value="F:GTPase activity"/>
    <property type="evidence" value="ECO:0007669"/>
    <property type="project" value="InterPro"/>
</dbReference>
<keyword evidence="4" id="KW-1185">Reference proteome</keyword>
<dbReference type="GO" id="GO:0005525">
    <property type="term" value="F:GTP binding"/>
    <property type="evidence" value="ECO:0007669"/>
    <property type="project" value="UniProtKB-KW"/>
</dbReference>
<accession>A0A6J8BKG5</accession>
<dbReference type="Pfam" id="PF00071">
    <property type="entry name" value="Ras"/>
    <property type="match status" value="1"/>
</dbReference>
<dbReference type="InterPro" id="IPR050227">
    <property type="entry name" value="Rab"/>
</dbReference>
<dbReference type="CDD" id="cd00154">
    <property type="entry name" value="Rab"/>
    <property type="match status" value="1"/>
</dbReference>
<dbReference type="SMART" id="SM00173">
    <property type="entry name" value="RAS"/>
    <property type="match status" value="1"/>
</dbReference>
<dbReference type="InterPro" id="IPR027417">
    <property type="entry name" value="P-loop_NTPase"/>
</dbReference>
<dbReference type="Proteomes" id="UP000507470">
    <property type="component" value="Unassembled WGS sequence"/>
</dbReference>
<protein>
    <submittedName>
        <fullName evidence="3">RAB1A</fullName>
    </submittedName>
</protein>
<organism evidence="3 4">
    <name type="scientific">Mytilus coruscus</name>
    <name type="common">Sea mussel</name>
    <dbReference type="NCBI Taxonomy" id="42192"/>
    <lineage>
        <taxon>Eukaryota</taxon>
        <taxon>Metazoa</taxon>
        <taxon>Spiralia</taxon>
        <taxon>Lophotrochozoa</taxon>
        <taxon>Mollusca</taxon>
        <taxon>Bivalvia</taxon>
        <taxon>Autobranchia</taxon>
        <taxon>Pteriomorphia</taxon>
        <taxon>Mytilida</taxon>
        <taxon>Mytiloidea</taxon>
        <taxon>Mytilidae</taxon>
        <taxon>Mytilinae</taxon>
        <taxon>Mytilus</taxon>
    </lineage>
</organism>
<gene>
    <name evidence="3" type="ORF">MCOR_19048</name>
</gene>
<dbReference type="PROSITE" id="PS51419">
    <property type="entry name" value="RAB"/>
    <property type="match status" value="1"/>
</dbReference>
<evidence type="ECO:0000313" key="3">
    <source>
        <dbReference type="EMBL" id="CAC5383284.1"/>
    </source>
</evidence>
<dbReference type="InterPro" id="IPR001806">
    <property type="entry name" value="Small_GTPase"/>
</dbReference>